<keyword evidence="4" id="KW-0067">ATP-binding</keyword>
<dbReference type="GO" id="GO:0006598">
    <property type="term" value="P:polyamine catabolic process"/>
    <property type="evidence" value="ECO:0007669"/>
    <property type="project" value="TreeGrafter"/>
</dbReference>
<dbReference type="PANTHER" id="PTHR43785">
    <property type="entry name" value="GAMMA-GLUTAMYLPUTRESCINE SYNTHETASE"/>
    <property type="match status" value="1"/>
</dbReference>
<evidence type="ECO:0000259" key="7">
    <source>
        <dbReference type="PROSITE" id="PS51987"/>
    </source>
</evidence>
<comment type="similarity">
    <text evidence="1 5 6">Belongs to the glutamine synthetase family.</text>
</comment>
<evidence type="ECO:0000256" key="6">
    <source>
        <dbReference type="RuleBase" id="RU000384"/>
    </source>
</evidence>
<dbReference type="OrthoDB" id="9789509at2"/>
<dbReference type="SUPFAM" id="SSF54368">
    <property type="entry name" value="Glutamine synthetase, N-terminal domain"/>
    <property type="match status" value="1"/>
</dbReference>
<dbReference type="SMART" id="SM01230">
    <property type="entry name" value="Gln-synt_C"/>
    <property type="match status" value="1"/>
</dbReference>
<dbReference type="PROSITE" id="PS51987">
    <property type="entry name" value="GS_CATALYTIC"/>
    <property type="match status" value="1"/>
</dbReference>
<sequence length="453" mass="51349">MSDDDRESELRRWFEERGIVEVECLVPDMTGAAKGKIMPARKYLGRGQPRLPDSIFIQTATGDYPEDDERIWNPIERDMALAPDMDTLRVVPWAVEPTAQVIHHCHYLDGEPVDLAPRQVLRRVLALYAERGWRPVVAPEVEFYLVKKNRDPDYPLEPPVGRSGRQEVAHQSYSIDAVNEFDPLFERMYEWCQAQQLEIDTLTHEEGSGQMEINFRHGDPLALADTVFYFKRTLREVAFRADMYATFMAKPMENEPGSSLHLHQSLESLETGENLFQEGGRPGRLFMHYLGGLQRYLPAALAFLAPNINSYRRLAPGSGNLAAPINTEWGFDNRTVGLRVPHGDPEATRVENRLAGADANPYLAMAATLACGYLGMLQQLEPRPPLQGSAYKHGHNLPSELGRALDALEACDALADVLGERFTRVYLAVKRAEHDAYFRVISSWEREYLLLRV</sequence>
<dbReference type="GO" id="GO:0006542">
    <property type="term" value="P:glutamine biosynthetic process"/>
    <property type="evidence" value="ECO:0007669"/>
    <property type="project" value="InterPro"/>
</dbReference>
<evidence type="ECO:0000256" key="3">
    <source>
        <dbReference type="ARBA" id="ARBA00022741"/>
    </source>
</evidence>
<keyword evidence="3" id="KW-0547">Nucleotide-binding</keyword>
<organism evidence="8 9">
    <name type="scientific">Sediminicurvatus halobius</name>
    <dbReference type="NCBI Taxonomy" id="2182432"/>
    <lineage>
        <taxon>Bacteria</taxon>
        <taxon>Pseudomonadati</taxon>
        <taxon>Pseudomonadota</taxon>
        <taxon>Gammaproteobacteria</taxon>
        <taxon>Chromatiales</taxon>
        <taxon>Ectothiorhodospiraceae</taxon>
        <taxon>Sediminicurvatus</taxon>
    </lineage>
</organism>
<feature type="domain" description="GS catalytic" evidence="7">
    <location>
        <begin position="117"/>
        <end position="453"/>
    </location>
</feature>
<dbReference type="Gene3D" id="3.10.20.70">
    <property type="entry name" value="Glutamine synthetase, N-terminal domain"/>
    <property type="match status" value="1"/>
</dbReference>
<dbReference type="InterPro" id="IPR014746">
    <property type="entry name" value="Gln_synth/guanido_kin_cat_dom"/>
</dbReference>
<keyword evidence="9" id="KW-1185">Reference proteome</keyword>
<dbReference type="SUPFAM" id="SSF55931">
    <property type="entry name" value="Glutamine synthetase/guanido kinase"/>
    <property type="match status" value="1"/>
</dbReference>
<dbReference type="InterPro" id="IPR036651">
    <property type="entry name" value="Gln_synt_N_sf"/>
</dbReference>
<gene>
    <name evidence="8" type="ORF">DEM34_09545</name>
</gene>
<dbReference type="Pfam" id="PF00120">
    <property type="entry name" value="Gln-synt_C"/>
    <property type="match status" value="1"/>
</dbReference>
<dbReference type="AlphaFoldDB" id="A0A2U2N1N4"/>
<reference evidence="8 9" key="1">
    <citation type="submission" date="2018-05" db="EMBL/GenBank/DDBJ databases">
        <title>Spiribacter halobius sp. nov., a moderately halophilic bacterium isolated from marine solar saltern.</title>
        <authorList>
            <person name="Zheng W.-S."/>
            <person name="Lu D.-C."/>
            <person name="Du Z.-J."/>
        </authorList>
    </citation>
    <scope>NUCLEOTIDE SEQUENCE [LARGE SCALE GENOMIC DNA]</scope>
    <source>
        <strain evidence="8 9">E85</strain>
    </source>
</reference>
<name>A0A2U2N1N4_9GAMM</name>
<dbReference type="InterPro" id="IPR008146">
    <property type="entry name" value="Gln_synth_cat_dom"/>
</dbReference>
<dbReference type="FunFam" id="3.30.590.10:FF:000005">
    <property type="entry name" value="Probable glutamine synthetase"/>
    <property type="match status" value="1"/>
</dbReference>
<evidence type="ECO:0000256" key="1">
    <source>
        <dbReference type="ARBA" id="ARBA00009897"/>
    </source>
</evidence>
<accession>A0A2U2N1N4</accession>
<dbReference type="Proteomes" id="UP000245474">
    <property type="component" value="Unassembled WGS sequence"/>
</dbReference>
<dbReference type="GO" id="GO:0005524">
    <property type="term" value="F:ATP binding"/>
    <property type="evidence" value="ECO:0007669"/>
    <property type="project" value="UniProtKB-KW"/>
</dbReference>
<dbReference type="Gene3D" id="3.30.590.10">
    <property type="entry name" value="Glutamine synthetase/guanido kinase, catalytic domain"/>
    <property type="match status" value="1"/>
</dbReference>
<evidence type="ECO:0000256" key="4">
    <source>
        <dbReference type="ARBA" id="ARBA00022840"/>
    </source>
</evidence>
<dbReference type="GO" id="GO:0004356">
    <property type="term" value="F:glutamine synthetase activity"/>
    <property type="evidence" value="ECO:0007669"/>
    <property type="project" value="InterPro"/>
</dbReference>
<evidence type="ECO:0000256" key="2">
    <source>
        <dbReference type="ARBA" id="ARBA00022598"/>
    </source>
</evidence>
<evidence type="ECO:0000313" key="9">
    <source>
        <dbReference type="Proteomes" id="UP000245474"/>
    </source>
</evidence>
<dbReference type="EMBL" id="QFFI01000013">
    <property type="protein sequence ID" value="PWG63086.1"/>
    <property type="molecule type" value="Genomic_DNA"/>
</dbReference>
<dbReference type="RefSeq" id="WP_109678585.1">
    <property type="nucleotide sequence ID" value="NZ_CP086615.1"/>
</dbReference>
<keyword evidence="2" id="KW-0436">Ligase</keyword>
<evidence type="ECO:0000313" key="8">
    <source>
        <dbReference type="EMBL" id="PWG63086.1"/>
    </source>
</evidence>
<dbReference type="PANTHER" id="PTHR43785:SF3">
    <property type="entry name" value="GS CATALYTIC DOMAIN-CONTAINING PROTEIN"/>
    <property type="match status" value="1"/>
</dbReference>
<comment type="caution">
    <text evidence="8">The sequence shown here is derived from an EMBL/GenBank/DDBJ whole genome shotgun (WGS) entry which is preliminary data.</text>
</comment>
<proteinExistence type="inferred from homology"/>
<protein>
    <submittedName>
        <fullName evidence="8">Glutamine synthetase</fullName>
    </submittedName>
</protein>
<evidence type="ECO:0000256" key="5">
    <source>
        <dbReference type="PROSITE-ProRule" id="PRU01331"/>
    </source>
</evidence>